<keyword evidence="1" id="KW-0732">Signal</keyword>
<evidence type="ECO:0000313" key="2">
    <source>
        <dbReference type="EMBL" id="MEE4544174.1"/>
    </source>
</evidence>
<proteinExistence type="predicted"/>
<evidence type="ECO:0000313" key="3">
    <source>
        <dbReference type="Proteomes" id="UP001344658"/>
    </source>
</evidence>
<protein>
    <recommendedName>
        <fullName evidence="4">Lipoprotein</fullName>
    </recommendedName>
</protein>
<gene>
    <name evidence="2" type="ORF">V2S66_19620</name>
</gene>
<keyword evidence="3" id="KW-1185">Reference proteome</keyword>
<evidence type="ECO:0008006" key="4">
    <source>
        <dbReference type="Google" id="ProtNLM"/>
    </source>
</evidence>
<comment type="caution">
    <text evidence="2">The sequence shown here is derived from an EMBL/GenBank/DDBJ whole genome shotgun (WGS) entry which is preliminary data.</text>
</comment>
<sequence>MRIPLARVASLAALFGLLAACSVTGNARIGRAAGASADARVAGASGPGADLMALLVPYPAGARPWTQTRTGVMNLDEFLDAFYTSKNRASTRDLLVSRGFTTAVRHGWFDADGTQKDIWLVRFSSAEGAGSEYLSVTGNWRDAAKPTTTFALPAIHGLGELVPAVDDLGHTSAKAAASLGDVFLYARVYARTSPERAEVSGLAEKQYDALPN</sequence>
<name>A0ABU7PFV8_9ACTN</name>
<accession>A0ABU7PFV8</accession>
<dbReference type="RefSeq" id="WP_330797165.1">
    <property type="nucleotide sequence ID" value="NZ_JAZEWV010000015.1"/>
</dbReference>
<dbReference type="PROSITE" id="PS51257">
    <property type="entry name" value="PROKAR_LIPOPROTEIN"/>
    <property type="match status" value="1"/>
</dbReference>
<organism evidence="2 3">
    <name type="scientific">Actinacidiphila polyblastidii</name>
    <dbReference type="NCBI Taxonomy" id="3110430"/>
    <lineage>
        <taxon>Bacteria</taxon>
        <taxon>Bacillati</taxon>
        <taxon>Actinomycetota</taxon>
        <taxon>Actinomycetes</taxon>
        <taxon>Kitasatosporales</taxon>
        <taxon>Streptomycetaceae</taxon>
        <taxon>Actinacidiphila</taxon>
    </lineage>
</organism>
<feature type="chain" id="PRO_5046119762" description="Lipoprotein" evidence="1">
    <location>
        <begin position="20"/>
        <end position="212"/>
    </location>
</feature>
<evidence type="ECO:0000256" key="1">
    <source>
        <dbReference type="SAM" id="SignalP"/>
    </source>
</evidence>
<reference evidence="2 3" key="1">
    <citation type="submission" date="2023-12" db="EMBL/GenBank/DDBJ databases">
        <title>Streptomyces sp. V4-01.</title>
        <authorList>
            <person name="Somphong A."/>
            <person name="Phongsopitanun W."/>
        </authorList>
    </citation>
    <scope>NUCLEOTIDE SEQUENCE [LARGE SCALE GENOMIC DNA]</scope>
    <source>
        <strain evidence="2 3">V4-01</strain>
    </source>
</reference>
<dbReference type="EMBL" id="JAZEWV010000015">
    <property type="protein sequence ID" value="MEE4544174.1"/>
    <property type="molecule type" value="Genomic_DNA"/>
</dbReference>
<feature type="signal peptide" evidence="1">
    <location>
        <begin position="1"/>
        <end position="19"/>
    </location>
</feature>
<dbReference type="Proteomes" id="UP001344658">
    <property type="component" value="Unassembled WGS sequence"/>
</dbReference>